<evidence type="ECO:0000313" key="2">
    <source>
        <dbReference type="Proteomes" id="UP000735302"/>
    </source>
</evidence>
<evidence type="ECO:0008006" key="3">
    <source>
        <dbReference type="Google" id="ProtNLM"/>
    </source>
</evidence>
<gene>
    <name evidence="1" type="ORF">PoB_006973900</name>
</gene>
<evidence type="ECO:0000313" key="1">
    <source>
        <dbReference type="EMBL" id="GFO43234.1"/>
    </source>
</evidence>
<organism evidence="1 2">
    <name type="scientific">Plakobranchus ocellatus</name>
    <dbReference type="NCBI Taxonomy" id="259542"/>
    <lineage>
        <taxon>Eukaryota</taxon>
        <taxon>Metazoa</taxon>
        <taxon>Spiralia</taxon>
        <taxon>Lophotrochozoa</taxon>
        <taxon>Mollusca</taxon>
        <taxon>Gastropoda</taxon>
        <taxon>Heterobranchia</taxon>
        <taxon>Euthyneura</taxon>
        <taxon>Panpulmonata</taxon>
        <taxon>Sacoglossa</taxon>
        <taxon>Placobranchoidea</taxon>
        <taxon>Plakobranchidae</taxon>
        <taxon>Plakobranchus</taxon>
    </lineage>
</organism>
<sequence>MRCIALGLDPVIIVDVADKTRLPVCSRCTCLVEAVLSGCTMDRNSGGSVQVLLLRLRPRIAWFSNCCDVGKPLRIARRVLCRPTWWI</sequence>
<protein>
    <recommendedName>
        <fullName evidence="3">Secreted protein</fullName>
    </recommendedName>
</protein>
<dbReference type="Proteomes" id="UP000735302">
    <property type="component" value="Unassembled WGS sequence"/>
</dbReference>
<keyword evidence="2" id="KW-1185">Reference proteome</keyword>
<reference evidence="1 2" key="1">
    <citation type="journal article" date="2021" name="Elife">
        <title>Chloroplast acquisition without the gene transfer in kleptoplastic sea slugs, Plakobranchus ocellatus.</title>
        <authorList>
            <person name="Maeda T."/>
            <person name="Takahashi S."/>
            <person name="Yoshida T."/>
            <person name="Shimamura S."/>
            <person name="Takaki Y."/>
            <person name="Nagai Y."/>
            <person name="Toyoda A."/>
            <person name="Suzuki Y."/>
            <person name="Arimoto A."/>
            <person name="Ishii H."/>
            <person name="Satoh N."/>
            <person name="Nishiyama T."/>
            <person name="Hasebe M."/>
            <person name="Maruyama T."/>
            <person name="Minagawa J."/>
            <person name="Obokata J."/>
            <person name="Shigenobu S."/>
        </authorList>
    </citation>
    <scope>NUCLEOTIDE SEQUENCE [LARGE SCALE GENOMIC DNA]</scope>
</reference>
<accession>A0AAV4DG67</accession>
<proteinExistence type="predicted"/>
<name>A0AAV4DG67_9GAST</name>
<dbReference type="AlphaFoldDB" id="A0AAV4DG67"/>
<dbReference type="EMBL" id="BLXT01007857">
    <property type="protein sequence ID" value="GFO43234.1"/>
    <property type="molecule type" value="Genomic_DNA"/>
</dbReference>
<comment type="caution">
    <text evidence="1">The sequence shown here is derived from an EMBL/GenBank/DDBJ whole genome shotgun (WGS) entry which is preliminary data.</text>
</comment>